<dbReference type="EMBL" id="JAGGNH010000004">
    <property type="protein sequence ID" value="KAJ0974993.1"/>
    <property type="molecule type" value="Genomic_DNA"/>
</dbReference>
<reference evidence="1" key="1">
    <citation type="submission" date="2021-03" db="EMBL/GenBank/DDBJ databases">
        <authorList>
            <person name="Li Z."/>
            <person name="Yang C."/>
        </authorList>
    </citation>
    <scope>NUCLEOTIDE SEQUENCE</scope>
    <source>
        <strain evidence="1">Dzin_1.0</strain>
        <tissue evidence="1">Leaf</tissue>
    </source>
</reference>
<proteinExistence type="predicted"/>
<name>A0A9D5CMB6_9LILI</name>
<gene>
    <name evidence="1" type="ORF">J5N97_016958</name>
</gene>
<protein>
    <submittedName>
        <fullName evidence="1">Uncharacterized protein</fullName>
    </submittedName>
</protein>
<dbReference type="Proteomes" id="UP001085076">
    <property type="component" value="Miscellaneous, Linkage group lg04"/>
</dbReference>
<organism evidence="1 2">
    <name type="scientific">Dioscorea zingiberensis</name>
    <dbReference type="NCBI Taxonomy" id="325984"/>
    <lineage>
        <taxon>Eukaryota</taxon>
        <taxon>Viridiplantae</taxon>
        <taxon>Streptophyta</taxon>
        <taxon>Embryophyta</taxon>
        <taxon>Tracheophyta</taxon>
        <taxon>Spermatophyta</taxon>
        <taxon>Magnoliopsida</taxon>
        <taxon>Liliopsida</taxon>
        <taxon>Dioscoreales</taxon>
        <taxon>Dioscoreaceae</taxon>
        <taxon>Dioscorea</taxon>
    </lineage>
</organism>
<comment type="caution">
    <text evidence="1">The sequence shown here is derived from an EMBL/GenBank/DDBJ whole genome shotgun (WGS) entry which is preliminary data.</text>
</comment>
<dbReference type="AlphaFoldDB" id="A0A9D5CMB6"/>
<evidence type="ECO:0000313" key="2">
    <source>
        <dbReference type="Proteomes" id="UP001085076"/>
    </source>
</evidence>
<keyword evidence="2" id="KW-1185">Reference proteome</keyword>
<evidence type="ECO:0000313" key="1">
    <source>
        <dbReference type="EMBL" id="KAJ0974993.1"/>
    </source>
</evidence>
<reference evidence="1" key="2">
    <citation type="journal article" date="2022" name="Hortic Res">
        <title>The genome of Dioscorea zingiberensis sheds light on the biosynthesis, origin and evolution of the medicinally important diosgenin saponins.</title>
        <authorList>
            <person name="Li Y."/>
            <person name="Tan C."/>
            <person name="Li Z."/>
            <person name="Guo J."/>
            <person name="Li S."/>
            <person name="Chen X."/>
            <person name="Wang C."/>
            <person name="Dai X."/>
            <person name="Yang H."/>
            <person name="Song W."/>
            <person name="Hou L."/>
            <person name="Xu J."/>
            <person name="Tong Z."/>
            <person name="Xu A."/>
            <person name="Yuan X."/>
            <person name="Wang W."/>
            <person name="Yang Q."/>
            <person name="Chen L."/>
            <person name="Sun Z."/>
            <person name="Wang K."/>
            <person name="Pan B."/>
            <person name="Chen J."/>
            <person name="Bao Y."/>
            <person name="Liu F."/>
            <person name="Qi X."/>
            <person name="Gang D.R."/>
            <person name="Wen J."/>
            <person name="Li J."/>
        </authorList>
    </citation>
    <scope>NUCLEOTIDE SEQUENCE</scope>
    <source>
        <strain evidence="1">Dzin_1.0</strain>
    </source>
</reference>
<accession>A0A9D5CMB6</accession>
<sequence>MLGHLERLRPFGLDFSIVILDRSSVQWGRLVRGIDRFEDLGVRSLCFGEIAPSSLPPQKLEQERASFKHQILDPNPRSLRGRLQSLCREAPRY</sequence>